<sequence>MVGPDMMPPGVPAFTRKWFHSDMKLLRTLPKVSFEFGLASWQWLGLSEQNPRFATCFGDIFLESLDGWWFLDTVEGTLELRWTSAVTMYTELESAEGRATYLMDDLVRDARSRGLHLGENEVYTFNPHPALGGELGVDGLGTMRFELAVNWVGQMHDQVLHSRGEIRLPPMPDDGRRAPARQVTAAWDAAWSDDETFDVPFEQYLATTTFAAVSAPKQHDHNGYPPLAPPLTPPYGEPTGADHVPHAAQSYRTPRHGVASPEVLAGPEQPDPTPPWPGPDQSASLWSGQTEAAQQWPVTSQAAQPAAASESYDASFDPSYPAVPEQHGTGPVEQQSGAPYAQQGWIPYGSTPGADSPDEQDQAEPTWGSSAWGRRPTWGSPAWGGQTPAVAAGGSPQQAGRTDEPFTAWDDLWGKR</sequence>
<reference evidence="4" key="1">
    <citation type="journal article" date="2019" name="Int. J. Syst. Evol. Microbiol.">
        <title>The Global Catalogue of Microorganisms (GCM) 10K type strain sequencing project: providing services to taxonomists for standard genome sequencing and annotation.</title>
        <authorList>
            <consortium name="The Broad Institute Genomics Platform"/>
            <consortium name="The Broad Institute Genome Sequencing Center for Infectious Disease"/>
            <person name="Wu L."/>
            <person name="Ma J."/>
        </authorList>
    </citation>
    <scope>NUCLEOTIDE SEQUENCE [LARGE SCALE GENOMIC DNA]</scope>
    <source>
        <strain evidence="4">JCM 17975</strain>
    </source>
</reference>
<accession>A0ABP8XHP3</accession>
<feature type="domain" description="T6SS immunity protein Tdi1 C-terminal" evidence="2">
    <location>
        <begin position="92"/>
        <end position="155"/>
    </location>
</feature>
<feature type="region of interest" description="Disordered" evidence="1">
    <location>
        <begin position="215"/>
        <end position="416"/>
    </location>
</feature>
<dbReference type="InterPro" id="IPR015002">
    <property type="entry name" value="T6SS_Tdi1_C"/>
</dbReference>
<gene>
    <name evidence="3" type="ORF">GCM10023198_31810</name>
</gene>
<evidence type="ECO:0000313" key="4">
    <source>
        <dbReference type="Proteomes" id="UP001500843"/>
    </source>
</evidence>
<protein>
    <recommendedName>
        <fullName evidence="2">T6SS immunity protein Tdi1 C-terminal domain-containing protein</fullName>
    </recommendedName>
</protein>
<organism evidence="3 4">
    <name type="scientific">Promicromonospora umidemergens</name>
    <dbReference type="NCBI Taxonomy" id="629679"/>
    <lineage>
        <taxon>Bacteria</taxon>
        <taxon>Bacillati</taxon>
        <taxon>Actinomycetota</taxon>
        <taxon>Actinomycetes</taxon>
        <taxon>Micrococcales</taxon>
        <taxon>Promicromonosporaceae</taxon>
        <taxon>Promicromonospora</taxon>
    </lineage>
</organism>
<feature type="compositionally biased region" description="Low complexity" evidence="1">
    <location>
        <begin position="300"/>
        <end position="309"/>
    </location>
</feature>
<dbReference type="EMBL" id="BAABHM010000013">
    <property type="protein sequence ID" value="GAA4707081.1"/>
    <property type="molecule type" value="Genomic_DNA"/>
</dbReference>
<keyword evidence="4" id="KW-1185">Reference proteome</keyword>
<evidence type="ECO:0000259" key="2">
    <source>
        <dbReference type="Pfam" id="PF08906"/>
    </source>
</evidence>
<dbReference type="Proteomes" id="UP001500843">
    <property type="component" value="Unassembled WGS sequence"/>
</dbReference>
<proteinExistence type="predicted"/>
<feature type="compositionally biased region" description="Polar residues" evidence="1">
    <location>
        <begin position="281"/>
        <end position="299"/>
    </location>
</feature>
<evidence type="ECO:0000256" key="1">
    <source>
        <dbReference type="SAM" id="MobiDB-lite"/>
    </source>
</evidence>
<feature type="compositionally biased region" description="Pro residues" evidence="1">
    <location>
        <begin position="226"/>
        <end position="236"/>
    </location>
</feature>
<name>A0ABP8XHP3_9MICO</name>
<evidence type="ECO:0000313" key="3">
    <source>
        <dbReference type="EMBL" id="GAA4707081.1"/>
    </source>
</evidence>
<feature type="compositionally biased region" description="Pro residues" evidence="1">
    <location>
        <begin position="269"/>
        <end position="278"/>
    </location>
</feature>
<dbReference type="Pfam" id="PF08906">
    <property type="entry name" value="T6SS_Tdi1_C"/>
    <property type="match status" value="1"/>
</dbReference>
<comment type="caution">
    <text evidence="3">The sequence shown here is derived from an EMBL/GenBank/DDBJ whole genome shotgun (WGS) entry which is preliminary data.</text>
</comment>